<evidence type="ECO:0000256" key="2">
    <source>
        <dbReference type="ARBA" id="ARBA00022729"/>
    </source>
</evidence>
<dbReference type="SUPFAM" id="SSF53822">
    <property type="entry name" value="Periplasmic binding protein-like I"/>
    <property type="match status" value="1"/>
</dbReference>
<feature type="chain" id="PRO_5043188241" evidence="3">
    <location>
        <begin position="28"/>
        <end position="370"/>
    </location>
</feature>
<dbReference type="RefSeq" id="WP_050363416.1">
    <property type="nucleotide sequence ID" value="NZ_CP134822.1"/>
</dbReference>
<dbReference type="AlphaFoldDB" id="A0A3R7ELR2"/>
<evidence type="ECO:0000313" key="5">
    <source>
        <dbReference type="EMBL" id="RKM92087.1"/>
    </source>
</evidence>
<evidence type="ECO:0000256" key="3">
    <source>
        <dbReference type="SAM" id="SignalP"/>
    </source>
</evidence>
<organism evidence="5 6">
    <name type="scientific">Streptomyces xinghaiensis</name>
    <dbReference type="NCBI Taxonomy" id="1038928"/>
    <lineage>
        <taxon>Bacteria</taxon>
        <taxon>Bacillati</taxon>
        <taxon>Actinomycetota</taxon>
        <taxon>Actinomycetes</taxon>
        <taxon>Kitasatosporales</taxon>
        <taxon>Streptomycetaceae</taxon>
        <taxon>Streptomyces</taxon>
    </lineage>
</organism>
<comment type="subcellular location">
    <subcellularLocation>
        <location evidence="1">Cell envelope</location>
    </subcellularLocation>
</comment>
<reference evidence="5 6" key="1">
    <citation type="journal article" date="2014" name="Genome Announc.">
        <title>Draft Genome Sequence of Streptomyces fradiae ATCC 19609, a Strain Highly Sensitive to Antibiotics.</title>
        <authorList>
            <person name="Bekker O.B."/>
            <person name="Klimina K.M."/>
            <person name="Vatlin A.A."/>
            <person name="Zakharevich N.V."/>
            <person name="Kasianov A.S."/>
            <person name="Danilenko V.N."/>
        </authorList>
    </citation>
    <scope>NUCLEOTIDE SEQUENCE [LARGE SCALE GENOMIC DNA]</scope>
    <source>
        <strain evidence="5 6">ATCC 19609</strain>
    </source>
</reference>
<dbReference type="OrthoDB" id="9773673at2"/>
<dbReference type="PROSITE" id="PS51257">
    <property type="entry name" value="PROKAR_LIPOPROTEIN"/>
    <property type="match status" value="1"/>
</dbReference>
<dbReference type="InterPro" id="IPR028082">
    <property type="entry name" value="Peripla_BP_I"/>
</dbReference>
<evidence type="ECO:0000256" key="1">
    <source>
        <dbReference type="ARBA" id="ARBA00004196"/>
    </source>
</evidence>
<name>A0A3R7ELR2_9ACTN</name>
<comment type="caution">
    <text evidence="5">The sequence shown here is derived from an EMBL/GenBank/DDBJ whole genome shotgun (WGS) entry which is preliminary data.</text>
</comment>
<gene>
    <name evidence="5" type="ORF">SFRA_026830</name>
</gene>
<dbReference type="Pfam" id="PF13407">
    <property type="entry name" value="Peripla_BP_4"/>
    <property type="match status" value="1"/>
</dbReference>
<feature type="domain" description="Periplasmic binding protein" evidence="4">
    <location>
        <begin position="48"/>
        <end position="307"/>
    </location>
</feature>
<keyword evidence="2 3" id="KW-0732">Signal</keyword>
<dbReference type="Proteomes" id="UP000028058">
    <property type="component" value="Unassembled WGS sequence"/>
</dbReference>
<protein>
    <submittedName>
        <fullName evidence="5">Sugar ABC transporter substrate-binding protein</fullName>
    </submittedName>
</protein>
<accession>A0A3R7ELR2</accession>
<sequence>MKPHRGRAVAALAAAALVLATAACGQAAQSGRQPNGGTGPPHTGGFTIGLLLPANQADRWQRFDRPLIESRVRELCSDCTVRYSPSGPDAAAQQRQLRALLTSGIDVLILGSVDSRAARPTVRGAAAAGVPVVAYDQLAKGPISGYVSYNGEEIGRLQATALLRALGSNAFRLRIVMLNGSPTDPNAADLKKGALAVLKGRVETAKRYEVLNWDPQIAYADMTAAIADLGPDRIDGVYAANDGLASGAIAALRSASVHPLPPITGQDADLAAVQRIVTGEQFMTVYKPFTPEARAAAEMAVALGRGESVEDIATGTVDNGSRRDIPSVVLEPIALTAETIDTVIRSGKYTTDQICTPDIRSACEEAGLLG</sequence>
<dbReference type="InterPro" id="IPR050555">
    <property type="entry name" value="Bact_Solute-Bind_Prot2"/>
</dbReference>
<dbReference type="Gene3D" id="3.40.50.2300">
    <property type="match status" value="2"/>
</dbReference>
<proteinExistence type="predicted"/>
<dbReference type="EMBL" id="JNAD02000015">
    <property type="protein sequence ID" value="RKM92087.1"/>
    <property type="molecule type" value="Genomic_DNA"/>
</dbReference>
<evidence type="ECO:0000259" key="4">
    <source>
        <dbReference type="Pfam" id="PF13407"/>
    </source>
</evidence>
<dbReference type="InterPro" id="IPR025997">
    <property type="entry name" value="SBP_2_dom"/>
</dbReference>
<dbReference type="GO" id="GO:0030246">
    <property type="term" value="F:carbohydrate binding"/>
    <property type="evidence" value="ECO:0007669"/>
    <property type="project" value="TreeGrafter"/>
</dbReference>
<dbReference type="GO" id="GO:0030288">
    <property type="term" value="C:outer membrane-bounded periplasmic space"/>
    <property type="evidence" value="ECO:0007669"/>
    <property type="project" value="TreeGrafter"/>
</dbReference>
<evidence type="ECO:0000313" key="6">
    <source>
        <dbReference type="Proteomes" id="UP000028058"/>
    </source>
</evidence>
<dbReference type="PANTHER" id="PTHR30036:SF1">
    <property type="entry name" value="D-XYLOSE-BINDING PERIPLASMIC PROTEIN"/>
    <property type="match status" value="1"/>
</dbReference>
<keyword evidence="6" id="KW-1185">Reference proteome</keyword>
<dbReference type="PANTHER" id="PTHR30036">
    <property type="entry name" value="D-XYLOSE-BINDING PERIPLASMIC PROTEIN"/>
    <property type="match status" value="1"/>
</dbReference>
<feature type="signal peptide" evidence="3">
    <location>
        <begin position="1"/>
        <end position="27"/>
    </location>
</feature>